<proteinExistence type="predicted"/>
<sequence length="72" mass="8160">MCGCMPHANFKELKDCSKCNNTRKIFIKPGKSVDCPYCIDEQIALACADYSDIDKAIAEEWRIAEAEIEEKD</sequence>
<accession>A0A0F8Z9M4</accession>
<gene>
    <name evidence="1" type="ORF">LCGC14_2997200</name>
</gene>
<evidence type="ECO:0000313" key="1">
    <source>
        <dbReference type="EMBL" id="KKK63149.1"/>
    </source>
</evidence>
<organism evidence="1">
    <name type="scientific">marine sediment metagenome</name>
    <dbReference type="NCBI Taxonomy" id="412755"/>
    <lineage>
        <taxon>unclassified sequences</taxon>
        <taxon>metagenomes</taxon>
        <taxon>ecological metagenomes</taxon>
    </lineage>
</organism>
<dbReference type="EMBL" id="LAZR01061654">
    <property type="protein sequence ID" value="KKK63149.1"/>
    <property type="molecule type" value="Genomic_DNA"/>
</dbReference>
<name>A0A0F8Z9M4_9ZZZZ</name>
<reference evidence="1" key="1">
    <citation type="journal article" date="2015" name="Nature">
        <title>Complex archaea that bridge the gap between prokaryotes and eukaryotes.</title>
        <authorList>
            <person name="Spang A."/>
            <person name="Saw J.H."/>
            <person name="Jorgensen S.L."/>
            <person name="Zaremba-Niedzwiedzka K."/>
            <person name="Martijn J."/>
            <person name="Lind A.E."/>
            <person name="van Eijk R."/>
            <person name="Schleper C."/>
            <person name="Guy L."/>
            <person name="Ettema T.J."/>
        </authorList>
    </citation>
    <scope>NUCLEOTIDE SEQUENCE</scope>
</reference>
<protein>
    <submittedName>
        <fullName evidence="1">Uncharacterized protein</fullName>
    </submittedName>
</protein>
<dbReference type="AlphaFoldDB" id="A0A0F8Z9M4"/>
<comment type="caution">
    <text evidence="1">The sequence shown here is derived from an EMBL/GenBank/DDBJ whole genome shotgun (WGS) entry which is preliminary data.</text>
</comment>